<evidence type="ECO:0000256" key="2">
    <source>
        <dbReference type="ARBA" id="ARBA00022692"/>
    </source>
</evidence>
<dbReference type="GO" id="GO:0016020">
    <property type="term" value="C:membrane"/>
    <property type="evidence" value="ECO:0007669"/>
    <property type="project" value="UniProtKB-SubCell"/>
</dbReference>
<protein>
    <submittedName>
        <fullName evidence="6">Transmembrane protein 211</fullName>
    </submittedName>
</protein>
<dbReference type="eggNOG" id="KOG4026">
    <property type="taxonomic scope" value="Eukaryota"/>
</dbReference>
<keyword evidence="3 5" id="KW-1133">Transmembrane helix</keyword>
<name>G3HVI8_CRIGR</name>
<dbReference type="AlphaFoldDB" id="G3HVI8"/>
<dbReference type="PANTHER" id="PTHR12489:SF20">
    <property type="entry name" value="LHFPL TETRASPAN SUBFAMILY MEMBER 7 PROTEIN"/>
    <property type="match status" value="1"/>
</dbReference>
<dbReference type="PANTHER" id="PTHR12489">
    <property type="entry name" value="LIPOMA HMGIC FUSION PARTNER-LIKE PROTEIN"/>
    <property type="match status" value="1"/>
</dbReference>
<organism evidence="6 7">
    <name type="scientific">Cricetulus griseus</name>
    <name type="common">Chinese hamster</name>
    <name type="synonym">Cricetulus barabensis griseus</name>
    <dbReference type="NCBI Taxonomy" id="10029"/>
    <lineage>
        <taxon>Eukaryota</taxon>
        <taxon>Metazoa</taxon>
        <taxon>Chordata</taxon>
        <taxon>Craniata</taxon>
        <taxon>Vertebrata</taxon>
        <taxon>Euteleostomi</taxon>
        <taxon>Mammalia</taxon>
        <taxon>Eutheria</taxon>
        <taxon>Euarchontoglires</taxon>
        <taxon>Glires</taxon>
        <taxon>Rodentia</taxon>
        <taxon>Myomorpha</taxon>
        <taxon>Muroidea</taxon>
        <taxon>Cricetidae</taxon>
        <taxon>Cricetinae</taxon>
        <taxon>Cricetulus</taxon>
    </lineage>
</organism>
<evidence type="ECO:0000256" key="5">
    <source>
        <dbReference type="SAM" id="Phobius"/>
    </source>
</evidence>
<sequence length="194" mass="20901">MEVSVRAALGLSLTGMSGLSLISPAWFQSPSFSYGVFAYCSWPQGDRWNQSCVTFGSLKDMPGLAWKVSAVMLLEGWVLLAISALLLLAWTLAPRRLYPWRGSAPTSMVQAAAGLLVFPVTLASPLAKEICEGSSTYYSGTCQLSWGYATTILNVVLTSLLVVIGWPRMTNGQRTATPSSSDTPENLPCVRISK</sequence>
<evidence type="ECO:0000313" key="6">
    <source>
        <dbReference type="EMBL" id="EGW11969.1"/>
    </source>
</evidence>
<evidence type="ECO:0000256" key="3">
    <source>
        <dbReference type="ARBA" id="ARBA00022989"/>
    </source>
</evidence>
<feature type="transmembrane region" description="Helical" evidence="5">
    <location>
        <begin position="7"/>
        <end position="27"/>
    </location>
</feature>
<dbReference type="InterPro" id="IPR019372">
    <property type="entry name" value="LHFPL"/>
</dbReference>
<dbReference type="FunCoup" id="G3HVI8">
    <property type="interactions" value="448"/>
</dbReference>
<dbReference type="STRING" id="10029.G3HVI8"/>
<dbReference type="EMBL" id="JH000777">
    <property type="protein sequence ID" value="EGW11969.1"/>
    <property type="molecule type" value="Genomic_DNA"/>
</dbReference>
<feature type="transmembrane region" description="Helical" evidence="5">
    <location>
        <begin position="68"/>
        <end position="92"/>
    </location>
</feature>
<evidence type="ECO:0000256" key="4">
    <source>
        <dbReference type="ARBA" id="ARBA00023136"/>
    </source>
</evidence>
<accession>G3HVI8</accession>
<dbReference type="Pfam" id="PF10242">
    <property type="entry name" value="L_HMGIC_fpl"/>
    <property type="match status" value="1"/>
</dbReference>
<dbReference type="InParanoid" id="G3HVI8"/>
<dbReference type="PaxDb" id="10029-XP_007623735.1"/>
<keyword evidence="4 5" id="KW-0472">Membrane</keyword>
<feature type="transmembrane region" description="Helical" evidence="5">
    <location>
        <begin position="146"/>
        <end position="166"/>
    </location>
</feature>
<evidence type="ECO:0000256" key="1">
    <source>
        <dbReference type="ARBA" id="ARBA00004141"/>
    </source>
</evidence>
<reference evidence="7" key="1">
    <citation type="journal article" date="2011" name="Nat. Biotechnol.">
        <title>The genomic sequence of the Chinese hamster ovary (CHO)-K1 cell line.</title>
        <authorList>
            <person name="Xu X."/>
            <person name="Nagarajan H."/>
            <person name="Lewis N.E."/>
            <person name="Pan S."/>
            <person name="Cai Z."/>
            <person name="Liu X."/>
            <person name="Chen W."/>
            <person name="Xie M."/>
            <person name="Wang W."/>
            <person name="Hammond S."/>
            <person name="Andersen M.R."/>
            <person name="Neff N."/>
            <person name="Passarelli B."/>
            <person name="Koh W."/>
            <person name="Fan H.C."/>
            <person name="Wang J."/>
            <person name="Gui Y."/>
            <person name="Lee K.H."/>
            <person name="Betenbaugh M.J."/>
            <person name="Quake S.R."/>
            <person name="Famili I."/>
            <person name="Palsson B.O."/>
            <person name="Wang J."/>
        </authorList>
    </citation>
    <scope>NUCLEOTIDE SEQUENCE [LARGE SCALE GENOMIC DNA]</scope>
    <source>
        <strain evidence="7">CHO K1 cell line</strain>
    </source>
</reference>
<gene>
    <name evidence="6" type="ORF">I79_014977</name>
</gene>
<comment type="subcellular location">
    <subcellularLocation>
        <location evidence="1">Membrane</location>
        <topology evidence="1">Multi-pass membrane protein</topology>
    </subcellularLocation>
</comment>
<dbReference type="Proteomes" id="UP000001075">
    <property type="component" value="Unassembled WGS sequence"/>
</dbReference>
<keyword evidence="2 5" id="KW-0812">Transmembrane</keyword>
<proteinExistence type="predicted"/>
<evidence type="ECO:0000313" key="7">
    <source>
        <dbReference type="Proteomes" id="UP000001075"/>
    </source>
</evidence>
<feature type="transmembrane region" description="Helical" evidence="5">
    <location>
        <begin position="104"/>
        <end position="126"/>
    </location>
</feature>